<evidence type="ECO:0000313" key="4">
    <source>
        <dbReference type="Proteomes" id="UP000192582"/>
    </source>
</evidence>
<dbReference type="SMART" id="SM00471">
    <property type="entry name" value="HDc"/>
    <property type="match status" value="1"/>
</dbReference>
<dbReference type="Pfam" id="PF13671">
    <property type="entry name" value="AAA_33"/>
    <property type="match status" value="1"/>
</dbReference>
<organism evidence="3 4">
    <name type="scientific">Deinococcus hopiensis KR-140</name>
    <dbReference type="NCBI Taxonomy" id="695939"/>
    <lineage>
        <taxon>Bacteria</taxon>
        <taxon>Thermotogati</taxon>
        <taxon>Deinococcota</taxon>
        <taxon>Deinococci</taxon>
        <taxon>Deinococcales</taxon>
        <taxon>Deinococcaceae</taxon>
        <taxon>Deinococcus</taxon>
    </lineage>
</organism>
<evidence type="ECO:0000259" key="2">
    <source>
        <dbReference type="SMART" id="SM00471"/>
    </source>
</evidence>
<dbReference type="PANTHER" id="PTHR47545:SF1">
    <property type="entry name" value="MULTIFUNCTIONAL CCA PROTEIN"/>
    <property type="match status" value="1"/>
</dbReference>
<dbReference type="EMBL" id="FWWU01000009">
    <property type="protein sequence ID" value="SMB94821.1"/>
    <property type="molecule type" value="Genomic_DNA"/>
</dbReference>
<proteinExistence type="predicted"/>
<dbReference type="Gene3D" id="3.40.50.300">
    <property type="entry name" value="P-loop containing nucleotide triphosphate hydrolases"/>
    <property type="match status" value="1"/>
</dbReference>
<dbReference type="InterPro" id="IPR003607">
    <property type="entry name" value="HD/PDEase_dom"/>
</dbReference>
<dbReference type="InterPro" id="IPR050124">
    <property type="entry name" value="tRNA_CCA-adding_enzyme"/>
</dbReference>
<feature type="domain" description="HD/PDEase" evidence="2">
    <location>
        <begin position="59"/>
        <end position="203"/>
    </location>
</feature>
<dbReference type="Pfam" id="PF01966">
    <property type="entry name" value="HD"/>
    <property type="match status" value="1"/>
</dbReference>
<protein>
    <submittedName>
        <fullName evidence="3">Predicted kinase</fullName>
    </submittedName>
</protein>
<accession>A0A1W1VP21</accession>
<keyword evidence="1" id="KW-0547">Nucleotide-binding</keyword>
<dbReference type="SUPFAM" id="SSF109604">
    <property type="entry name" value="HD-domain/PDEase-like"/>
    <property type="match status" value="1"/>
</dbReference>
<dbReference type="InterPro" id="IPR027417">
    <property type="entry name" value="P-loop_NTPase"/>
</dbReference>
<dbReference type="PANTHER" id="PTHR47545">
    <property type="entry name" value="MULTIFUNCTIONAL CCA PROTEIN"/>
    <property type="match status" value="1"/>
</dbReference>
<dbReference type="RefSeq" id="WP_245808480.1">
    <property type="nucleotide sequence ID" value="NZ_FWWU01000009.1"/>
</dbReference>
<evidence type="ECO:0000313" key="3">
    <source>
        <dbReference type="EMBL" id="SMB94821.1"/>
    </source>
</evidence>
<dbReference type="InterPro" id="IPR006674">
    <property type="entry name" value="HD_domain"/>
</dbReference>
<gene>
    <name evidence="3" type="ORF">SAMN00790413_02543</name>
</gene>
<sequence>MTGFGTFSPSGMTGRTLALVRALEAGSRVSFTEIRDVLAPAVHLLDRLEATPQDAEWHAEGNVAVHSALVVERAHELADEAGLTGETRAALILAAALHDVGKAVTTRREVDETGRVRLRSPRHARRGRDRLALTLPDAGLPTRLTLVVLALVATHHRLGRTVDDPSGRAVWGLARTAPLPLLVLLARADARGRVVAGGEAGDREEAATLLQVLAEEQGLWFTAGAALVFPDPYAAWADEVPRLLPSAPPELLHFALVAGKRDFEAGLIHTPHEAAARAYRAASGFPQFTVMCGPGASGKSTSATDFGDVVVSLDALRAQIGKGVSDQSVNGQVLQAAREEARVGLRAGRRVVWDATNLRVSGRAGVLGLGFDYGALTRVVTGWTPSGELPGRNAARLDPVPPGVLGTQLETLEWPEVGEAHELLFITPDGALHPPLEFCP</sequence>
<dbReference type="Gene3D" id="1.10.3210.10">
    <property type="entry name" value="Hypothetical protein af1432"/>
    <property type="match status" value="1"/>
</dbReference>
<dbReference type="AlphaFoldDB" id="A0A1W1VP21"/>
<dbReference type="STRING" id="695939.SAMN00790413_02543"/>
<keyword evidence="3" id="KW-0418">Kinase</keyword>
<reference evidence="3 4" key="1">
    <citation type="submission" date="2017-04" db="EMBL/GenBank/DDBJ databases">
        <authorList>
            <person name="Afonso C.L."/>
            <person name="Miller P.J."/>
            <person name="Scott M.A."/>
            <person name="Spackman E."/>
            <person name="Goraichik I."/>
            <person name="Dimitrov K.M."/>
            <person name="Suarez D.L."/>
            <person name="Swayne D.E."/>
        </authorList>
    </citation>
    <scope>NUCLEOTIDE SEQUENCE [LARGE SCALE GENOMIC DNA]</scope>
    <source>
        <strain evidence="3 4">KR-140</strain>
    </source>
</reference>
<dbReference type="CDD" id="cd00077">
    <property type="entry name" value="HDc"/>
    <property type="match status" value="1"/>
</dbReference>
<evidence type="ECO:0000256" key="1">
    <source>
        <dbReference type="ARBA" id="ARBA00022741"/>
    </source>
</evidence>
<keyword evidence="3" id="KW-0808">Transferase</keyword>
<dbReference type="GO" id="GO:0016301">
    <property type="term" value="F:kinase activity"/>
    <property type="evidence" value="ECO:0007669"/>
    <property type="project" value="UniProtKB-KW"/>
</dbReference>
<dbReference type="GO" id="GO:0000166">
    <property type="term" value="F:nucleotide binding"/>
    <property type="evidence" value="ECO:0007669"/>
    <property type="project" value="UniProtKB-KW"/>
</dbReference>
<dbReference type="Proteomes" id="UP000192582">
    <property type="component" value="Unassembled WGS sequence"/>
</dbReference>
<keyword evidence="4" id="KW-1185">Reference proteome</keyword>
<name>A0A1W1VP21_9DEIO</name>
<dbReference type="SUPFAM" id="SSF52540">
    <property type="entry name" value="P-loop containing nucleoside triphosphate hydrolases"/>
    <property type="match status" value="1"/>
</dbReference>